<organism evidence="6 7">
    <name type="scientific">Stieleria magnilauensis</name>
    <dbReference type="NCBI Taxonomy" id="2527963"/>
    <lineage>
        <taxon>Bacteria</taxon>
        <taxon>Pseudomonadati</taxon>
        <taxon>Planctomycetota</taxon>
        <taxon>Planctomycetia</taxon>
        <taxon>Pirellulales</taxon>
        <taxon>Pirellulaceae</taxon>
        <taxon>Stieleria</taxon>
    </lineage>
</organism>
<accession>A0ABX5XM60</accession>
<evidence type="ECO:0000256" key="1">
    <source>
        <dbReference type="ARBA" id="ARBA00008725"/>
    </source>
</evidence>
<evidence type="ECO:0000313" key="7">
    <source>
        <dbReference type="Proteomes" id="UP000318081"/>
    </source>
</evidence>
<comment type="similarity">
    <text evidence="1 4">Belongs to the PstS family.</text>
</comment>
<dbReference type="CDD" id="cd13654">
    <property type="entry name" value="PBP2_phosphate_like_2"/>
    <property type="match status" value="1"/>
</dbReference>
<dbReference type="EMBL" id="CP036432">
    <property type="protein sequence ID" value="QDV82030.1"/>
    <property type="molecule type" value="Genomic_DNA"/>
</dbReference>
<proteinExistence type="inferred from homology"/>
<dbReference type="SUPFAM" id="SSF53850">
    <property type="entry name" value="Periplasmic binding protein-like II"/>
    <property type="match status" value="1"/>
</dbReference>
<evidence type="ECO:0000256" key="3">
    <source>
        <dbReference type="ARBA" id="ARBA00022729"/>
    </source>
</evidence>
<keyword evidence="4" id="KW-0592">Phosphate transport</keyword>
<feature type="domain" description="PBP" evidence="5">
    <location>
        <begin position="53"/>
        <end position="305"/>
    </location>
</feature>
<dbReference type="PANTHER" id="PTHR30570">
    <property type="entry name" value="PERIPLASMIC PHOSPHATE BINDING COMPONENT OF PHOSPHATE ABC TRANSPORTER"/>
    <property type="match status" value="1"/>
</dbReference>
<dbReference type="Gene3D" id="3.40.190.10">
    <property type="entry name" value="Periplasmic binding protein-like II"/>
    <property type="match status" value="2"/>
</dbReference>
<evidence type="ECO:0000313" key="6">
    <source>
        <dbReference type="EMBL" id="QDV82030.1"/>
    </source>
</evidence>
<protein>
    <recommendedName>
        <fullName evidence="4">Phosphate-binding protein</fullName>
    </recommendedName>
</protein>
<evidence type="ECO:0000256" key="4">
    <source>
        <dbReference type="RuleBase" id="RU367119"/>
    </source>
</evidence>
<evidence type="ECO:0000259" key="5">
    <source>
        <dbReference type="Pfam" id="PF12849"/>
    </source>
</evidence>
<gene>
    <name evidence="6" type="primary">pstS</name>
    <name evidence="6" type="ORF">TBK1r_09550</name>
</gene>
<dbReference type="Proteomes" id="UP000318081">
    <property type="component" value="Chromosome"/>
</dbReference>
<name>A0ABX5XM60_9BACT</name>
<dbReference type="InterPro" id="IPR050811">
    <property type="entry name" value="Phosphate_ABC_transporter"/>
</dbReference>
<dbReference type="Pfam" id="PF12849">
    <property type="entry name" value="PBP_like_2"/>
    <property type="match status" value="1"/>
</dbReference>
<dbReference type="NCBIfam" id="TIGR02136">
    <property type="entry name" value="ptsS_2"/>
    <property type="match status" value="1"/>
</dbReference>
<keyword evidence="7" id="KW-1185">Reference proteome</keyword>
<dbReference type="InterPro" id="IPR011862">
    <property type="entry name" value="Phos-bd"/>
</dbReference>
<keyword evidence="3" id="KW-0732">Signal</keyword>
<sequence>MFLQITSRPMPLNRKRAIGCFALVSSLLVGMVGCGSKTETSTTESSGAVAASNLTGTIKINGSSTVQPIANAVKEEFAKLYPDVTVSVDGKGTGNGFKLFQDKETDISDASRPIKPGEFEACKENGVAFIEIPVAYDGLTIVIHPKNDWVDTLTVDQLKKIFVGPDAAKKWSDVDPSWPNETIEIFAPGTGSGTYDYFREVVIGKSEDALRNDMNLSEDDNVLVNGVAGNPYAIGFFGVAYYEESKDKLKAAKIVNPKDEKAYLPTPENIASGAYAPFSRPLFIYVSTASLPRAEVATFVSYFLENAPSLCERVGYVRLPDEIMQRGMKNLDEENAGTHYIDAEGNSRSGAVADIYQPENLIK</sequence>
<keyword evidence="2 4" id="KW-0813">Transport</keyword>
<evidence type="ECO:0000256" key="2">
    <source>
        <dbReference type="ARBA" id="ARBA00022448"/>
    </source>
</evidence>
<dbReference type="PANTHER" id="PTHR30570:SF1">
    <property type="entry name" value="PHOSPHATE-BINDING PROTEIN PSTS"/>
    <property type="match status" value="1"/>
</dbReference>
<dbReference type="InterPro" id="IPR024370">
    <property type="entry name" value="PBP_domain"/>
</dbReference>
<reference evidence="6 7" key="1">
    <citation type="submission" date="2019-02" db="EMBL/GenBank/DDBJ databases">
        <title>Deep-cultivation of Planctomycetes and their phenomic and genomic characterization uncovers novel biology.</title>
        <authorList>
            <person name="Wiegand S."/>
            <person name="Jogler M."/>
            <person name="Boedeker C."/>
            <person name="Pinto D."/>
            <person name="Vollmers J."/>
            <person name="Rivas-Marin E."/>
            <person name="Kohn T."/>
            <person name="Peeters S.H."/>
            <person name="Heuer A."/>
            <person name="Rast P."/>
            <person name="Oberbeckmann S."/>
            <person name="Bunk B."/>
            <person name="Jeske O."/>
            <person name="Meyerdierks A."/>
            <person name="Storesund J.E."/>
            <person name="Kallscheuer N."/>
            <person name="Luecker S."/>
            <person name="Lage O.M."/>
            <person name="Pohl T."/>
            <person name="Merkel B.J."/>
            <person name="Hornburger P."/>
            <person name="Mueller R.-W."/>
            <person name="Bruemmer F."/>
            <person name="Labrenz M."/>
            <person name="Spormann A.M."/>
            <person name="Op den Camp H."/>
            <person name="Overmann J."/>
            <person name="Amann R."/>
            <person name="Jetten M.S.M."/>
            <person name="Mascher T."/>
            <person name="Medema M.H."/>
            <person name="Devos D.P."/>
            <person name="Kaster A.-K."/>
            <person name="Ovreas L."/>
            <person name="Rohde M."/>
            <person name="Galperin M.Y."/>
            <person name="Jogler C."/>
        </authorList>
    </citation>
    <scope>NUCLEOTIDE SEQUENCE [LARGE SCALE GENOMIC DNA]</scope>
    <source>
        <strain evidence="6 7">TBK1r</strain>
    </source>
</reference>
<comment type="function">
    <text evidence="4">Involved in the system for phosphate transport across the cytoplasmic membrane.</text>
</comment>